<dbReference type="InterPro" id="IPR015813">
    <property type="entry name" value="Pyrv/PenolPyrv_kinase-like_dom"/>
</dbReference>
<dbReference type="Proteomes" id="UP000247416">
    <property type="component" value="Unassembled WGS sequence"/>
</dbReference>
<name>A0A318TVT9_9BACL</name>
<keyword evidence="4" id="KW-0456">Lyase</keyword>
<keyword evidence="2" id="KW-0479">Metal-binding</keyword>
<proteinExistence type="predicted"/>
<dbReference type="GO" id="GO:0006107">
    <property type="term" value="P:oxaloacetate metabolic process"/>
    <property type="evidence" value="ECO:0007669"/>
    <property type="project" value="TreeGrafter"/>
</dbReference>
<dbReference type="OrthoDB" id="9786940at2"/>
<dbReference type="InterPro" id="IPR040442">
    <property type="entry name" value="Pyrv_kinase-like_dom_sf"/>
</dbReference>
<gene>
    <name evidence="4" type="ORF">BJ095_102259</name>
</gene>
<dbReference type="InterPro" id="IPR039480">
    <property type="entry name" value="C-C_Bond_Lyase-like"/>
</dbReference>
<dbReference type="PANTHER" id="PTHR32308:SF10">
    <property type="entry name" value="CITRATE LYASE SUBUNIT BETA"/>
    <property type="match status" value="1"/>
</dbReference>
<dbReference type="GO" id="GO:0016829">
    <property type="term" value="F:lyase activity"/>
    <property type="evidence" value="ECO:0007669"/>
    <property type="project" value="UniProtKB-KW"/>
</dbReference>
<organism evidence="4 5">
    <name type="scientific">Ureibacillus chungkukjangi</name>
    <dbReference type="NCBI Taxonomy" id="1202712"/>
    <lineage>
        <taxon>Bacteria</taxon>
        <taxon>Bacillati</taxon>
        <taxon>Bacillota</taxon>
        <taxon>Bacilli</taxon>
        <taxon>Bacillales</taxon>
        <taxon>Caryophanaceae</taxon>
        <taxon>Ureibacillus</taxon>
    </lineage>
</organism>
<dbReference type="GO" id="GO:0000287">
    <property type="term" value="F:magnesium ion binding"/>
    <property type="evidence" value="ECO:0007669"/>
    <property type="project" value="TreeGrafter"/>
</dbReference>
<evidence type="ECO:0000313" key="4">
    <source>
        <dbReference type="EMBL" id="PYF08493.1"/>
    </source>
</evidence>
<dbReference type="Gene3D" id="3.20.20.60">
    <property type="entry name" value="Phosphoenolpyruvate-binding domains"/>
    <property type="match status" value="1"/>
</dbReference>
<dbReference type="RefSeq" id="WP_107931649.1">
    <property type="nucleotide sequence ID" value="NZ_PYWJ01000001.1"/>
</dbReference>
<evidence type="ECO:0000256" key="2">
    <source>
        <dbReference type="ARBA" id="ARBA00022723"/>
    </source>
</evidence>
<keyword evidence="3" id="KW-0460">Magnesium</keyword>
<evidence type="ECO:0000256" key="1">
    <source>
        <dbReference type="ARBA" id="ARBA00001946"/>
    </source>
</evidence>
<comment type="caution">
    <text evidence="4">The sequence shown here is derived from an EMBL/GenBank/DDBJ whole genome shotgun (WGS) entry which is preliminary data.</text>
</comment>
<comment type="cofactor">
    <cofactor evidence="1">
        <name>Mg(2+)</name>
        <dbReference type="ChEBI" id="CHEBI:18420"/>
    </cofactor>
</comment>
<dbReference type="Pfam" id="PF15617">
    <property type="entry name" value="C-C_Bond_Lyase"/>
    <property type="match status" value="1"/>
</dbReference>
<evidence type="ECO:0000256" key="3">
    <source>
        <dbReference type="ARBA" id="ARBA00022842"/>
    </source>
</evidence>
<keyword evidence="5" id="KW-1185">Reference proteome</keyword>
<reference evidence="4 5" key="1">
    <citation type="submission" date="2018-06" db="EMBL/GenBank/DDBJ databases">
        <title>Genomic Encyclopedia of Archaeal and Bacterial Type Strains, Phase II (KMG-II): from individual species to whole genera.</title>
        <authorList>
            <person name="Goeker M."/>
        </authorList>
    </citation>
    <scope>NUCLEOTIDE SEQUENCE [LARGE SCALE GENOMIC DNA]</scope>
    <source>
        <strain evidence="4 5">KACC 16626</strain>
    </source>
</reference>
<dbReference type="PANTHER" id="PTHR32308">
    <property type="entry name" value="LYASE BETA SUBUNIT, PUTATIVE (AFU_ORTHOLOGUE AFUA_4G13030)-RELATED"/>
    <property type="match status" value="1"/>
</dbReference>
<dbReference type="AlphaFoldDB" id="A0A318TVT9"/>
<dbReference type="EMBL" id="QJTJ01000002">
    <property type="protein sequence ID" value="PYF08493.1"/>
    <property type="molecule type" value="Genomic_DNA"/>
</dbReference>
<evidence type="ECO:0000313" key="5">
    <source>
        <dbReference type="Proteomes" id="UP000247416"/>
    </source>
</evidence>
<accession>A0A318TVT9</accession>
<dbReference type="SUPFAM" id="SSF51621">
    <property type="entry name" value="Phosphoenolpyruvate/pyruvate domain"/>
    <property type="match status" value="1"/>
</dbReference>
<protein>
    <submittedName>
        <fullName evidence="4">Citrate lyase beta subunit</fullName>
    </submittedName>
</protein>
<sequence>MKHFSFESPERLERIFYKQPESFTKYSEKEVLSYMVGATLYMPATKESIAQDVITKKFEELVSMVIDLEDAVGDNQLEEAEELLVKHLETIYYALENQIITIEDLPLIFVRVRTPEQLKRMNSKFGIFNKVLTGYVFPKFSPKNGREFLEIIADINTEDTVLYAMPILESSEFIYKEDRLESLLETKKIIDSYSKYILNIRVGCTDFCGLYGIRRNVDTTIYDVSIIRDCLANILNIFNRQEDGYVISGPVWEYFSKEERILKPQLRVSPFEFRHGSTGLKKRRELINEFLDGLINEVILDKLNGIVGKTIIHPTHIKPVHALYTVTHEEYMDALSIINNAEGNVGVLKSQYQNKMNEVKPHHYWAKRILLRAKAFGVYNEHQDFTSLIIEEVKIKR</sequence>